<dbReference type="Gene3D" id="4.10.520.10">
    <property type="entry name" value="IHF-like DNA-binding proteins"/>
    <property type="match status" value="1"/>
</dbReference>
<dbReference type="Pfam" id="PF00216">
    <property type="entry name" value="Bac_DNA_binding"/>
    <property type="match status" value="1"/>
</dbReference>
<gene>
    <name evidence="4" type="ORF">HYD_2150</name>
</gene>
<proteinExistence type="inferred from homology"/>
<dbReference type="RefSeq" id="WP_236865492.1">
    <property type="nucleotide sequence ID" value="NZ_AP025225.1"/>
</dbReference>
<dbReference type="InterPro" id="IPR000119">
    <property type="entry name" value="Hist_DNA-bd"/>
</dbReference>
<evidence type="ECO:0000256" key="1">
    <source>
        <dbReference type="ARBA" id="ARBA00010529"/>
    </source>
</evidence>
<dbReference type="SUPFAM" id="SSF47729">
    <property type="entry name" value="IHF-like DNA-binding proteins"/>
    <property type="match status" value="1"/>
</dbReference>
<evidence type="ECO:0000313" key="4">
    <source>
        <dbReference type="EMBL" id="BDB96082.1"/>
    </source>
</evidence>
<dbReference type="InterPro" id="IPR010992">
    <property type="entry name" value="IHF-like_DNA-bd_dom_sf"/>
</dbReference>
<organism evidence="4 5">
    <name type="scientific">Candidatus Hydrogenosomobacter endosymbioticus</name>
    <dbReference type="NCBI Taxonomy" id="2558174"/>
    <lineage>
        <taxon>Bacteria</taxon>
        <taxon>Pseudomonadati</taxon>
        <taxon>Pseudomonadota</taxon>
        <taxon>Alphaproteobacteria</taxon>
        <taxon>Holosporales</taxon>
        <taxon>Holosporaceae</taxon>
        <taxon>Candidatus Hydrogenosomobacter</taxon>
    </lineage>
</organism>
<dbReference type="SMART" id="SM00411">
    <property type="entry name" value="BHL"/>
    <property type="match status" value="1"/>
</dbReference>
<name>A0ABM7V8H8_9PROT</name>
<sequence length="115" mass="13026">MVKKDLAQAVARKCPNITTSIVSKSVNEFFSVIASSLQAGRRVEIRGLGSFSIRVRKKRKAINPKTKLTVEVKEKAVPFFKPSQVLSDSLKKTEKKEKSSGFFHDVFRDITRQRD</sequence>
<keyword evidence="5" id="KW-1185">Reference proteome</keyword>
<comment type="similarity">
    <text evidence="1 3">Belongs to the bacterial histone-like protein family.</text>
</comment>
<evidence type="ECO:0000256" key="2">
    <source>
        <dbReference type="ARBA" id="ARBA00023125"/>
    </source>
</evidence>
<dbReference type="EMBL" id="AP025225">
    <property type="protein sequence ID" value="BDB96082.1"/>
    <property type="molecule type" value="Genomic_DNA"/>
</dbReference>
<keyword evidence="2" id="KW-0238">DNA-binding</keyword>
<accession>A0ABM7V8H8</accession>
<evidence type="ECO:0000313" key="5">
    <source>
        <dbReference type="Proteomes" id="UP001320209"/>
    </source>
</evidence>
<dbReference type="PRINTS" id="PR01727">
    <property type="entry name" value="DNABINDINGHU"/>
</dbReference>
<protein>
    <recommendedName>
        <fullName evidence="6">Integration host factor subunit beta</fullName>
    </recommendedName>
</protein>
<evidence type="ECO:0008006" key="6">
    <source>
        <dbReference type="Google" id="ProtNLM"/>
    </source>
</evidence>
<dbReference type="PANTHER" id="PTHR33175:SF2">
    <property type="entry name" value="INTEGRATION HOST FACTOR SUBUNIT ALPHA"/>
    <property type="match status" value="1"/>
</dbReference>
<evidence type="ECO:0000256" key="3">
    <source>
        <dbReference type="RuleBase" id="RU003939"/>
    </source>
</evidence>
<dbReference type="CDD" id="cd13836">
    <property type="entry name" value="IHF_B"/>
    <property type="match status" value="1"/>
</dbReference>
<dbReference type="PANTHER" id="PTHR33175">
    <property type="entry name" value="DNA-BINDING PROTEIN HU"/>
    <property type="match status" value="1"/>
</dbReference>
<dbReference type="Proteomes" id="UP001320209">
    <property type="component" value="Chromosome"/>
</dbReference>
<reference evidence="4" key="1">
    <citation type="submission" date="2021-10" db="EMBL/GenBank/DDBJ databases">
        <title>Genome Sequence of The Candidatus Hydrogeosomobacter endosymbioticus, an Intracellular Bacterial Symbiont of the Anaerobic Ciliate GW7.</title>
        <authorList>
            <person name="Shiohama Y."/>
            <person name="Shinzato N."/>
        </authorList>
    </citation>
    <scope>NUCLEOTIDE SEQUENCE [LARGE SCALE GENOMIC DNA]</scope>
    <source>
        <strain evidence="4">200920</strain>
    </source>
</reference>